<dbReference type="Proteomes" id="UP000050973">
    <property type="component" value="Unassembled WGS sequence"/>
</dbReference>
<dbReference type="AlphaFoldDB" id="A0A0R1WB57"/>
<organism evidence="1 2">
    <name type="scientific">Limosilactobacillus oris DSM 4864</name>
    <dbReference type="NCBI Taxonomy" id="1423779"/>
    <lineage>
        <taxon>Bacteria</taxon>
        <taxon>Bacillati</taxon>
        <taxon>Bacillota</taxon>
        <taxon>Bacilli</taxon>
        <taxon>Lactobacillales</taxon>
        <taxon>Lactobacillaceae</taxon>
        <taxon>Limosilactobacillus</taxon>
    </lineage>
</organism>
<accession>A0A0R1WB57</accession>
<comment type="caution">
    <text evidence="1">The sequence shown here is derived from an EMBL/GenBank/DDBJ whole genome shotgun (WGS) entry which is preliminary data.</text>
</comment>
<reference evidence="1 2" key="1">
    <citation type="journal article" date="2015" name="Genome Announc.">
        <title>Expanding the biotechnology potential of lactobacilli through comparative genomics of 213 strains and associated genera.</title>
        <authorList>
            <person name="Sun Z."/>
            <person name="Harris H.M."/>
            <person name="McCann A."/>
            <person name="Guo C."/>
            <person name="Argimon S."/>
            <person name="Zhang W."/>
            <person name="Yang X."/>
            <person name="Jeffery I.B."/>
            <person name="Cooney J.C."/>
            <person name="Kagawa T.F."/>
            <person name="Liu W."/>
            <person name="Song Y."/>
            <person name="Salvetti E."/>
            <person name="Wrobel A."/>
            <person name="Rasinkangas P."/>
            <person name="Parkhill J."/>
            <person name="Rea M.C."/>
            <person name="O'Sullivan O."/>
            <person name="Ritari J."/>
            <person name="Douillard F.P."/>
            <person name="Paul Ross R."/>
            <person name="Yang R."/>
            <person name="Briner A.E."/>
            <person name="Felis G.E."/>
            <person name="de Vos W.M."/>
            <person name="Barrangou R."/>
            <person name="Klaenhammer T.R."/>
            <person name="Caufield P.W."/>
            <person name="Cui Y."/>
            <person name="Zhang H."/>
            <person name="O'Toole P.W."/>
        </authorList>
    </citation>
    <scope>NUCLEOTIDE SEQUENCE [LARGE SCALE GENOMIC DNA]</scope>
    <source>
        <strain evidence="1 2">DSM 4864</strain>
    </source>
</reference>
<evidence type="ECO:0000313" key="1">
    <source>
        <dbReference type="EMBL" id="KRM15168.1"/>
    </source>
</evidence>
<gene>
    <name evidence="1" type="ORF">FC49_GL000509</name>
</gene>
<protein>
    <submittedName>
        <fullName evidence="1">Uncharacterized protein</fullName>
    </submittedName>
</protein>
<dbReference type="PATRIC" id="fig|1423779.3.peg.517"/>
<evidence type="ECO:0000313" key="2">
    <source>
        <dbReference type="Proteomes" id="UP000050973"/>
    </source>
</evidence>
<dbReference type="EMBL" id="AZGE01000015">
    <property type="protein sequence ID" value="KRM15168.1"/>
    <property type="molecule type" value="Genomic_DNA"/>
</dbReference>
<name>A0A0R1WB57_9LACO</name>
<sequence>MSKMRKEVAVTLKTPVGNFWLDADGRRLTFDVIDVTREVNATDDSFGVERSFILAPHLPEHFKIESLMLKTNLWLSKRNYYDSCSDEFQDGSVWIINDKALQVAIYVENEEYDDVVVSMDWQRLPEYAHVDEKYRTRMIFQVTYKAGCPILTT</sequence>
<proteinExistence type="predicted"/>